<dbReference type="SUPFAM" id="SSF51556">
    <property type="entry name" value="Metallo-dependent hydrolases"/>
    <property type="match status" value="1"/>
</dbReference>
<dbReference type="InterPro" id="IPR003764">
    <property type="entry name" value="GlcNAc_6-P_deAcase"/>
</dbReference>
<dbReference type="RefSeq" id="WP_189404605.1">
    <property type="nucleotide sequence ID" value="NZ_BMXP01000002.1"/>
</dbReference>
<comment type="caution">
    <text evidence="10">The sequence shown here is derived from an EMBL/GenBank/DDBJ whole genome shotgun (WGS) entry which is preliminary data.</text>
</comment>
<feature type="binding site" evidence="7">
    <location>
        <position position="243"/>
    </location>
    <ligand>
        <name>substrate</name>
    </ligand>
</feature>
<evidence type="ECO:0000256" key="4">
    <source>
        <dbReference type="ARBA" id="ARBA00023277"/>
    </source>
</evidence>
<evidence type="ECO:0000256" key="2">
    <source>
        <dbReference type="ARBA" id="ARBA00022723"/>
    </source>
</evidence>
<keyword evidence="11" id="KW-1185">Reference proteome</keyword>
<protein>
    <recommendedName>
        <fullName evidence="5">N-acetylgalactosamine-6-phosphate deacetylase</fullName>
        <ecNumber evidence="5">3.5.1.25</ecNumber>
    </recommendedName>
    <alternativeName>
        <fullName evidence="5">N-acetylglucosamine-6-phosphate deacetylase</fullName>
    </alternativeName>
</protein>
<keyword evidence="3 5" id="KW-0378">Hydrolase</keyword>
<gene>
    <name evidence="10" type="primary">nagA</name>
    <name evidence="10" type="ORF">GCM10007391_13300</name>
</gene>
<dbReference type="PANTHER" id="PTHR11113:SF14">
    <property type="entry name" value="N-ACETYLGLUCOSAMINE-6-PHOSPHATE DEACETYLASE"/>
    <property type="match status" value="1"/>
</dbReference>
<dbReference type="InterPro" id="IPR032466">
    <property type="entry name" value="Metal_Hydrolase"/>
</dbReference>
<evidence type="ECO:0000256" key="7">
    <source>
        <dbReference type="PIRSR" id="PIRSR038994-2"/>
    </source>
</evidence>
<evidence type="ECO:0000256" key="3">
    <source>
        <dbReference type="ARBA" id="ARBA00022801"/>
    </source>
</evidence>
<evidence type="ECO:0000256" key="1">
    <source>
        <dbReference type="ARBA" id="ARBA00010716"/>
    </source>
</evidence>
<dbReference type="AlphaFoldDB" id="A0A918MXG7"/>
<dbReference type="GO" id="GO:0008448">
    <property type="term" value="F:N-acetylglucosamine-6-phosphate deacetylase activity"/>
    <property type="evidence" value="ECO:0007669"/>
    <property type="project" value="UniProtKB-UniRule"/>
</dbReference>
<feature type="binding site" evidence="8">
    <location>
        <position position="208"/>
    </location>
    <ligand>
        <name>Zn(2+)</name>
        <dbReference type="ChEBI" id="CHEBI:29105"/>
    </ligand>
</feature>
<feature type="binding site" evidence="7">
    <location>
        <begin position="299"/>
        <end position="301"/>
    </location>
    <ligand>
        <name>substrate</name>
    </ligand>
</feature>
<proteinExistence type="inferred from homology"/>
<dbReference type="EC" id="3.5.1.25" evidence="5"/>
<dbReference type="EMBL" id="BMXP01000002">
    <property type="protein sequence ID" value="GGW81460.1"/>
    <property type="molecule type" value="Genomic_DNA"/>
</dbReference>
<keyword evidence="2 8" id="KW-0479">Metal-binding</keyword>
<evidence type="ECO:0000256" key="6">
    <source>
        <dbReference type="PIRSR" id="PIRSR038994-1"/>
    </source>
</evidence>
<keyword evidence="4 5" id="KW-0119">Carbohydrate metabolism</keyword>
<dbReference type="InterPro" id="IPR011059">
    <property type="entry name" value="Metal-dep_hydrolase_composite"/>
</dbReference>
<dbReference type="SUPFAM" id="SSF51338">
    <property type="entry name" value="Composite domain of metallo-dependent hydrolases"/>
    <property type="match status" value="1"/>
</dbReference>
<comment type="similarity">
    <text evidence="1 5">Belongs to the metallo-dependent hydrolases superfamily. NagA family.</text>
</comment>
<feature type="domain" description="Amidohydrolase-related" evidence="9">
    <location>
        <begin position="45"/>
        <end position="373"/>
    </location>
</feature>
<evidence type="ECO:0000259" key="9">
    <source>
        <dbReference type="Pfam" id="PF01979"/>
    </source>
</evidence>
<evidence type="ECO:0000313" key="11">
    <source>
        <dbReference type="Proteomes" id="UP000631300"/>
    </source>
</evidence>
<dbReference type="GO" id="GO:0046872">
    <property type="term" value="F:metal ion binding"/>
    <property type="evidence" value="ECO:0007669"/>
    <property type="project" value="UniProtKB-KW"/>
</dbReference>
<feature type="binding site" evidence="7">
    <location>
        <position position="134"/>
    </location>
    <ligand>
        <name>substrate</name>
    </ligand>
</feature>
<dbReference type="NCBIfam" id="TIGR00221">
    <property type="entry name" value="nagA"/>
    <property type="match status" value="1"/>
</dbReference>
<dbReference type="Gene3D" id="3.20.20.140">
    <property type="entry name" value="Metal-dependent hydrolases"/>
    <property type="match status" value="1"/>
</dbReference>
<dbReference type="PANTHER" id="PTHR11113">
    <property type="entry name" value="N-ACETYLGLUCOSAMINE-6-PHOSPHATE DEACETYLASE"/>
    <property type="match status" value="1"/>
</dbReference>
<accession>A0A918MXG7</accession>
<reference evidence="10" key="1">
    <citation type="journal article" date="2014" name="Int. J. Syst. Evol. Microbiol.">
        <title>Complete genome sequence of Corynebacterium casei LMG S-19264T (=DSM 44701T), isolated from a smear-ripened cheese.</title>
        <authorList>
            <consortium name="US DOE Joint Genome Institute (JGI-PGF)"/>
            <person name="Walter F."/>
            <person name="Albersmeier A."/>
            <person name="Kalinowski J."/>
            <person name="Ruckert C."/>
        </authorList>
    </citation>
    <scope>NUCLEOTIDE SEQUENCE</scope>
    <source>
        <strain evidence="10">KCTC 22164</strain>
    </source>
</reference>
<comment type="catalytic activity">
    <reaction evidence="5">
        <text>N-acetyl-D-glucosamine 6-phosphate + H2O = D-glucosamine 6-phosphate + acetate</text>
        <dbReference type="Rhea" id="RHEA:22936"/>
        <dbReference type="ChEBI" id="CHEBI:15377"/>
        <dbReference type="ChEBI" id="CHEBI:30089"/>
        <dbReference type="ChEBI" id="CHEBI:57513"/>
        <dbReference type="ChEBI" id="CHEBI:58725"/>
        <dbReference type="EC" id="3.5.1.25"/>
    </reaction>
</comment>
<evidence type="ECO:0000256" key="8">
    <source>
        <dbReference type="PIRSR" id="PIRSR038994-3"/>
    </source>
</evidence>
<sequence>MKITAKKVLTSAGWAEKQTVEVNKQHIVSIRQANDDELNQCLDGYLIPGFFDTQVNGGGGILFNATTSYEGICQMADAHLQYGTTSMLPTIITDNADVMAKAADAISACIAQQHPQIAGVHFEGPFLSVAKKGVHSAELIRPPSDRELAILCRKDIGRVLTTLAPEHTDAGLIRELVSENVVVALGHTNASYEQARAALDAGASGFTHLYNAMSAMTSRAPGVVGAALSDEDSFCGLIVDHHHVHPASARAAIRAKSAGRMMLVTDAMAHVGSSLTRMPFFDREIMRSGDKLTTADGTLAGSCLDMLGAVINTHRDLGFTLEQAVMMAAATPAAFMGLAQQQGSLAPGQQASMLLLDSASLQIRQTWLAGKAVNLPRRSES</sequence>
<reference evidence="10" key="2">
    <citation type="submission" date="2020-09" db="EMBL/GenBank/DDBJ databases">
        <authorList>
            <person name="Sun Q."/>
            <person name="Kim S."/>
        </authorList>
    </citation>
    <scope>NUCLEOTIDE SEQUENCE</scope>
    <source>
        <strain evidence="10">KCTC 22164</strain>
    </source>
</reference>
<feature type="binding site" evidence="7">
    <location>
        <position position="219"/>
    </location>
    <ligand>
        <name>substrate</name>
    </ligand>
</feature>
<feature type="active site" description="Proton donor/acceptor" evidence="6">
    <location>
        <position position="266"/>
    </location>
</feature>
<dbReference type="Pfam" id="PF01979">
    <property type="entry name" value="Amidohydro_1"/>
    <property type="match status" value="1"/>
</dbReference>
<dbReference type="GO" id="GO:0006046">
    <property type="term" value="P:N-acetylglucosamine catabolic process"/>
    <property type="evidence" value="ECO:0007669"/>
    <property type="project" value="TreeGrafter"/>
</dbReference>
<feature type="binding site" evidence="7">
    <location>
        <begin position="211"/>
        <end position="212"/>
    </location>
    <ligand>
        <name>substrate</name>
    </ligand>
</feature>
<dbReference type="Gene3D" id="2.30.40.10">
    <property type="entry name" value="Urease, subunit C, domain 1"/>
    <property type="match status" value="1"/>
</dbReference>
<dbReference type="Proteomes" id="UP000631300">
    <property type="component" value="Unassembled WGS sequence"/>
</dbReference>
<dbReference type="PIRSF" id="PIRSF038994">
    <property type="entry name" value="NagA"/>
    <property type="match status" value="1"/>
</dbReference>
<evidence type="ECO:0000313" key="10">
    <source>
        <dbReference type="EMBL" id="GGW81460.1"/>
    </source>
</evidence>
<comment type="cofactor">
    <cofactor evidence="8">
        <name>a divalent metal cation</name>
        <dbReference type="ChEBI" id="CHEBI:60240"/>
    </cofactor>
    <text evidence="8">Binds 1 divalent metal cation per subunit.</text>
</comment>
<dbReference type="InterPro" id="IPR006680">
    <property type="entry name" value="Amidohydro-rel"/>
</dbReference>
<name>A0A918MXG7_9ALTE</name>
<evidence type="ECO:0000256" key="5">
    <source>
        <dbReference type="PIRNR" id="PIRNR038994"/>
    </source>
</evidence>
<feature type="binding site" evidence="8">
    <location>
        <position position="123"/>
    </location>
    <ligand>
        <name>Zn(2+)</name>
        <dbReference type="ChEBI" id="CHEBI:29105"/>
    </ligand>
</feature>
<organism evidence="10 11">
    <name type="scientific">Alteromonas halophila</name>
    <dbReference type="NCBI Taxonomy" id="516698"/>
    <lineage>
        <taxon>Bacteria</taxon>
        <taxon>Pseudomonadati</taxon>
        <taxon>Pseudomonadota</taxon>
        <taxon>Gammaproteobacteria</taxon>
        <taxon>Alteromonadales</taxon>
        <taxon>Alteromonadaceae</taxon>
        <taxon>Alteromonas/Salinimonas group</taxon>
        <taxon>Alteromonas</taxon>
    </lineage>
</organism>
<dbReference type="CDD" id="cd00854">
    <property type="entry name" value="NagA"/>
    <property type="match status" value="1"/>
</dbReference>
<feature type="binding site" evidence="8">
    <location>
        <position position="187"/>
    </location>
    <ligand>
        <name>Zn(2+)</name>
        <dbReference type="ChEBI" id="CHEBI:29105"/>
    </ligand>
</feature>